<gene>
    <name evidence="4" type="ORF">N7603_05715</name>
</gene>
<dbReference type="Proteomes" id="UP001209076">
    <property type="component" value="Unassembled WGS sequence"/>
</dbReference>
<dbReference type="PANTHER" id="PTHR42760:SF115">
    <property type="entry name" value="3-OXOACYL-[ACYL-CARRIER-PROTEIN] REDUCTASE FABG"/>
    <property type="match status" value="1"/>
</dbReference>
<protein>
    <submittedName>
        <fullName evidence="4">SDR family oxidoreductase</fullName>
    </submittedName>
</protein>
<proteinExistence type="inferred from homology"/>
<comment type="similarity">
    <text evidence="1 3">Belongs to the short-chain dehydrogenases/reductases (SDR) family.</text>
</comment>
<evidence type="ECO:0000313" key="5">
    <source>
        <dbReference type="Proteomes" id="UP001209076"/>
    </source>
</evidence>
<evidence type="ECO:0000256" key="3">
    <source>
        <dbReference type="RuleBase" id="RU000363"/>
    </source>
</evidence>
<accession>A0ABT2PW26</accession>
<evidence type="ECO:0000256" key="1">
    <source>
        <dbReference type="ARBA" id="ARBA00006484"/>
    </source>
</evidence>
<dbReference type="InterPro" id="IPR002347">
    <property type="entry name" value="SDR_fam"/>
</dbReference>
<organism evidence="4 5">
    <name type="scientific">Paracholeplasma vituli</name>
    <dbReference type="NCBI Taxonomy" id="69473"/>
    <lineage>
        <taxon>Bacteria</taxon>
        <taxon>Bacillati</taxon>
        <taxon>Mycoplasmatota</taxon>
        <taxon>Mollicutes</taxon>
        <taxon>Acholeplasmatales</taxon>
        <taxon>Acholeplasmataceae</taxon>
        <taxon>Paracholeplasma</taxon>
    </lineage>
</organism>
<dbReference type="EMBL" id="JAOEGN010000009">
    <property type="protein sequence ID" value="MCU0105149.1"/>
    <property type="molecule type" value="Genomic_DNA"/>
</dbReference>
<comment type="caution">
    <text evidence="4">The sequence shown here is derived from an EMBL/GenBank/DDBJ whole genome shotgun (WGS) entry which is preliminary data.</text>
</comment>
<dbReference type="PANTHER" id="PTHR42760">
    <property type="entry name" value="SHORT-CHAIN DEHYDROGENASES/REDUCTASES FAMILY MEMBER"/>
    <property type="match status" value="1"/>
</dbReference>
<sequence length="283" mass="30096">MSYPMQFDLKSKVIVITGGAGVLGTEFSKACAEAGAKVVILGRSFEKAEKLASEIRSLGQQAMAVSADVLNKASIETAHALIKANFGPVDILINGAGGNDPKATTGDEYFNALALETEGAKHFFNMDLDGFNYVFGLNFTGTLIPSQVFGKDMIGRPGCTILNISSMSAFNPLTKIPAYSAAKAAINNFTEWMAVHFANEGIRVNALAPGFFVTEQNKALLVKPDGSLTDRSLKIINSTPMRRFGEPGELIGTLLWLLDSNQSKFVTGVVIPVDGGFNAYAGV</sequence>
<evidence type="ECO:0000313" key="4">
    <source>
        <dbReference type="EMBL" id="MCU0105149.1"/>
    </source>
</evidence>
<reference evidence="5" key="1">
    <citation type="submission" date="2023-07" db="EMBL/GenBank/DDBJ databases">
        <title>Novel Mycoplasma species identified in domestic and wild animals.</title>
        <authorList>
            <person name="Volokhov D.V."/>
            <person name="Furtak V.A."/>
            <person name="Zagorodnyaya T.A."/>
        </authorList>
    </citation>
    <scope>NUCLEOTIDE SEQUENCE [LARGE SCALE GENOMIC DNA]</scope>
    <source>
        <strain evidence="5">92-19</strain>
    </source>
</reference>
<evidence type="ECO:0000256" key="2">
    <source>
        <dbReference type="ARBA" id="ARBA00023002"/>
    </source>
</evidence>
<dbReference type="InterPro" id="IPR036291">
    <property type="entry name" value="NAD(P)-bd_dom_sf"/>
</dbReference>
<keyword evidence="5" id="KW-1185">Reference proteome</keyword>
<dbReference type="SUPFAM" id="SSF51735">
    <property type="entry name" value="NAD(P)-binding Rossmann-fold domains"/>
    <property type="match status" value="1"/>
</dbReference>
<dbReference type="PRINTS" id="PR00081">
    <property type="entry name" value="GDHRDH"/>
</dbReference>
<keyword evidence="2" id="KW-0560">Oxidoreductase</keyword>
<dbReference type="Pfam" id="PF00106">
    <property type="entry name" value="adh_short"/>
    <property type="match status" value="1"/>
</dbReference>
<dbReference type="NCBIfam" id="NF006132">
    <property type="entry name" value="PRK08277.1"/>
    <property type="match status" value="1"/>
</dbReference>
<dbReference type="PROSITE" id="PS00061">
    <property type="entry name" value="ADH_SHORT"/>
    <property type="match status" value="1"/>
</dbReference>
<dbReference type="RefSeq" id="WP_262096417.1">
    <property type="nucleotide sequence ID" value="NZ_JAOEGN010000009.1"/>
</dbReference>
<dbReference type="InterPro" id="IPR020904">
    <property type="entry name" value="Sc_DH/Rdtase_CS"/>
</dbReference>
<dbReference type="PRINTS" id="PR00080">
    <property type="entry name" value="SDRFAMILY"/>
</dbReference>
<dbReference type="CDD" id="cd08935">
    <property type="entry name" value="mannonate_red_SDR_c"/>
    <property type="match status" value="1"/>
</dbReference>
<name>A0ABT2PW26_9MOLU</name>
<dbReference type="Gene3D" id="3.40.50.720">
    <property type="entry name" value="NAD(P)-binding Rossmann-like Domain"/>
    <property type="match status" value="1"/>
</dbReference>